<keyword evidence="2" id="KW-0472">Membrane</keyword>
<feature type="compositionally biased region" description="Gly residues" evidence="1">
    <location>
        <begin position="12"/>
        <end position="24"/>
    </location>
</feature>
<evidence type="ECO:0000256" key="1">
    <source>
        <dbReference type="SAM" id="MobiDB-lite"/>
    </source>
</evidence>
<reference evidence="3 4" key="1">
    <citation type="journal article" date="2015" name="Nature">
        <title>rRNA introns, odd ribosomes, and small enigmatic genomes across a large radiation of phyla.</title>
        <authorList>
            <person name="Brown C.T."/>
            <person name="Hug L.A."/>
            <person name="Thomas B.C."/>
            <person name="Sharon I."/>
            <person name="Castelle C.J."/>
            <person name="Singh A."/>
            <person name="Wilkins M.J."/>
            <person name="Williams K.H."/>
            <person name="Banfield J.F."/>
        </authorList>
    </citation>
    <scope>NUCLEOTIDE SEQUENCE [LARGE SCALE GENOMIC DNA]</scope>
</reference>
<comment type="caution">
    <text evidence="3">The sequence shown here is derived from an EMBL/GenBank/DDBJ whole genome shotgun (WGS) entry which is preliminary data.</text>
</comment>
<dbReference type="AlphaFoldDB" id="A0A0G0PRL3"/>
<feature type="transmembrane region" description="Helical" evidence="2">
    <location>
        <begin position="126"/>
        <end position="147"/>
    </location>
</feature>
<organism evidence="3 4">
    <name type="scientific">Candidatus Woesebacteria bacterium GW2011_GWA1_39_8</name>
    <dbReference type="NCBI Taxonomy" id="1618552"/>
    <lineage>
        <taxon>Bacteria</taxon>
        <taxon>Candidatus Woeseibacteriota</taxon>
    </lineage>
</organism>
<dbReference type="EMBL" id="LBXL01000002">
    <property type="protein sequence ID" value="KKR30779.1"/>
    <property type="molecule type" value="Genomic_DNA"/>
</dbReference>
<proteinExistence type="predicted"/>
<keyword evidence="2" id="KW-0812">Transmembrane</keyword>
<accession>A0A0G0PRL3</accession>
<evidence type="ECO:0000313" key="4">
    <source>
        <dbReference type="Proteomes" id="UP000034793"/>
    </source>
</evidence>
<feature type="compositionally biased region" description="Basic and acidic residues" evidence="1">
    <location>
        <begin position="47"/>
        <end position="57"/>
    </location>
</feature>
<keyword evidence="2" id="KW-1133">Transmembrane helix</keyword>
<name>A0A0G0PRL3_9BACT</name>
<gene>
    <name evidence="3" type="ORF">UT61_C0002G0023</name>
</gene>
<protein>
    <submittedName>
        <fullName evidence="3">Uncharacterized protein</fullName>
    </submittedName>
</protein>
<feature type="compositionally biased region" description="Polar residues" evidence="1">
    <location>
        <begin position="58"/>
        <end position="67"/>
    </location>
</feature>
<dbReference type="Proteomes" id="UP000034793">
    <property type="component" value="Unassembled WGS sequence"/>
</dbReference>
<evidence type="ECO:0000256" key="2">
    <source>
        <dbReference type="SAM" id="Phobius"/>
    </source>
</evidence>
<sequence>MEEKDKKQKPGGLKGTFKGMGGVAGWLSSLLGKPRPYIPPSTGQQEPEPKPSEKTTKQEATASTMPASSEEDSIVSDIQGFKTFVNKTLKKVTTKATPAAVQGVELGSHAVSGAKQLVDKSFLKKLVRAFLILVFLIILTFIAFRLFRTLQEDDGVVVRPPGISPSPIPYQPYKPSIYAGDPEVLQLEEDINILEAELTNTNIREEQLFPPSLDFNVKF</sequence>
<feature type="region of interest" description="Disordered" evidence="1">
    <location>
        <begin position="1"/>
        <end position="73"/>
    </location>
</feature>
<evidence type="ECO:0000313" key="3">
    <source>
        <dbReference type="EMBL" id="KKR30779.1"/>
    </source>
</evidence>